<feature type="transmembrane region" description="Helical" evidence="6">
    <location>
        <begin position="7"/>
        <end position="27"/>
    </location>
</feature>
<evidence type="ECO:0000313" key="9">
    <source>
        <dbReference type="Proteomes" id="UP000004188"/>
    </source>
</evidence>
<keyword evidence="3 6" id="KW-0812">Transmembrane</keyword>
<feature type="transmembrane region" description="Helical" evidence="6">
    <location>
        <begin position="98"/>
        <end position="118"/>
    </location>
</feature>
<sequence length="125" mass="14903">MIDISFIKYGFVGGLCFGVDFIIFYSLIEFFDYSWYFSLTLSFIIATYLNYFLSRKFVFIKSFTRKKQSQIFLTFAVSFFTLGFNYTIIFVSHESFGLNIYLSKFISIFFGFIINYLVRKKIIFV</sequence>
<keyword evidence="9" id="KW-1185">Reference proteome</keyword>
<evidence type="ECO:0000256" key="1">
    <source>
        <dbReference type="ARBA" id="ARBA00004141"/>
    </source>
</evidence>
<dbReference type="AlphaFoldDB" id="B6BTK3"/>
<dbReference type="EMBL" id="DS995299">
    <property type="protein sequence ID" value="EDZ64292.1"/>
    <property type="molecule type" value="Genomic_DNA"/>
</dbReference>
<dbReference type="Pfam" id="PF04138">
    <property type="entry name" value="GtrA_DPMS_TM"/>
    <property type="match status" value="1"/>
</dbReference>
<dbReference type="PANTHER" id="PTHR38459">
    <property type="entry name" value="PROPHAGE BACTOPRENOL-LINKED GLUCOSE TRANSLOCASE HOMOLOG"/>
    <property type="match status" value="1"/>
</dbReference>
<evidence type="ECO:0000256" key="5">
    <source>
        <dbReference type="ARBA" id="ARBA00023136"/>
    </source>
</evidence>
<evidence type="ECO:0000256" key="6">
    <source>
        <dbReference type="SAM" id="Phobius"/>
    </source>
</evidence>
<evidence type="ECO:0000313" key="8">
    <source>
        <dbReference type="EMBL" id="EDZ64292.1"/>
    </source>
</evidence>
<dbReference type="PANTHER" id="PTHR38459:SF1">
    <property type="entry name" value="PROPHAGE BACTOPRENOL-LINKED GLUCOSE TRANSLOCASE HOMOLOG"/>
    <property type="match status" value="1"/>
</dbReference>
<comment type="subcellular location">
    <subcellularLocation>
        <location evidence="1">Membrane</location>
        <topology evidence="1">Multi-pass membrane protein</topology>
    </subcellularLocation>
</comment>
<dbReference type="InterPro" id="IPR051401">
    <property type="entry name" value="GtrA_CellWall_Glycosyl"/>
</dbReference>
<evidence type="ECO:0000256" key="4">
    <source>
        <dbReference type="ARBA" id="ARBA00022989"/>
    </source>
</evidence>
<feature type="domain" description="GtrA/DPMS transmembrane" evidence="7">
    <location>
        <begin position="8"/>
        <end position="124"/>
    </location>
</feature>
<evidence type="ECO:0000259" key="7">
    <source>
        <dbReference type="Pfam" id="PF04138"/>
    </source>
</evidence>
<dbReference type="eggNOG" id="COG2246">
    <property type="taxonomic scope" value="Bacteria"/>
</dbReference>
<evidence type="ECO:0000256" key="3">
    <source>
        <dbReference type="ARBA" id="ARBA00022692"/>
    </source>
</evidence>
<comment type="similarity">
    <text evidence="2">Belongs to the GtrA family.</text>
</comment>
<proteinExistence type="inferred from homology"/>
<dbReference type="GO" id="GO:0000271">
    <property type="term" value="P:polysaccharide biosynthetic process"/>
    <property type="evidence" value="ECO:0007669"/>
    <property type="project" value="InterPro"/>
</dbReference>
<keyword evidence="5 6" id="KW-0472">Membrane</keyword>
<name>B6BTK3_9PROT</name>
<feature type="transmembrane region" description="Helical" evidence="6">
    <location>
        <begin position="71"/>
        <end position="92"/>
    </location>
</feature>
<accession>B6BTK3</accession>
<dbReference type="InterPro" id="IPR007267">
    <property type="entry name" value="GtrA_DPMS_TM"/>
</dbReference>
<protein>
    <submittedName>
        <fullName evidence="8">Putative transmembrane polysaccharide synthesis protein</fullName>
    </submittedName>
</protein>
<gene>
    <name evidence="8" type="ORF">KB13_424</name>
</gene>
<organism evidence="8 9">
    <name type="scientific">beta proteobacterium KB13</name>
    <dbReference type="NCBI Taxonomy" id="314607"/>
    <lineage>
        <taxon>Bacteria</taxon>
        <taxon>Pseudomonadati</taxon>
        <taxon>Pseudomonadota</taxon>
        <taxon>Betaproteobacteria</taxon>
        <taxon>Nitrosomonadales</taxon>
        <taxon>OM43 clade</taxon>
    </lineage>
</organism>
<evidence type="ECO:0000256" key="2">
    <source>
        <dbReference type="ARBA" id="ARBA00009399"/>
    </source>
</evidence>
<keyword evidence="4 6" id="KW-1133">Transmembrane helix</keyword>
<feature type="transmembrane region" description="Helical" evidence="6">
    <location>
        <begin position="33"/>
        <end position="51"/>
    </location>
</feature>
<dbReference type="GO" id="GO:0005886">
    <property type="term" value="C:plasma membrane"/>
    <property type="evidence" value="ECO:0007669"/>
    <property type="project" value="TreeGrafter"/>
</dbReference>
<reference evidence="9" key="1">
    <citation type="journal article" date="2012" name="Stand. Genomic Sci.">
        <title>Genome sequence of strain HIMB624, a cultured representative from the OM43 clade of marine Betaproteobacteria.</title>
        <authorList>
            <person name="Huggett M.J."/>
            <person name="Hayakawa D.H."/>
            <person name="Rappe M.S."/>
        </authorList>
    </citation>
    <scope>NUCLEOTIDE SEQUENCE [LARGE SCALE GENOMIC DNA]</scope>
    <source>
        <strain evidence="9">KB13</strain>
    </source>
</reference>
<dbReference type="HOGENOM" id="CLU_1988273_0_0_4"/>
<dbReference type="Proteomes" id="UP000004188">
    <property type="component" value="Unassembled WGS sequence"/>
</dbReference>
<dbReference type="STRING" id="314607.KB13_424"/>